<organism evidence="1 2">
    <name type="scientific">Pangasianodon gigas</name>
    <name type="common">Mekong giant catfish</name>
    <name type="synonym">Pangasius gigas</name>
    <dbReference type="NCBI Taxonomy" id="30993"/>
    <lineage>
        <taxon>Eukaryota</taxon>
        <taxon>Metazoa</taxon>
        <taxon>Chordata</taxon>
        <taxon>Craniata</taxon>
        <taxon>Vertebrata</taxon>
        <taxon>Euteleostomi</taxon>
        <taxon>Actinopterygii</taxon>
        <taxon>Neopterygii</taxon>
        <taxon>Teleostei</taxon>
        <taxon>Ostariophysi</taxon>
        <taxon>Siluriformes</taxon>
        <taxon>Pangasiidae</taxon>
        <taxon>Pangasianodon</taxon>
    </lineage>
</organism>
<accession>A0ACC5XL23</accession>
<evidence type="ECO:0000313" key="2">
    <source>
        <dbReference type="Proteomes" id="UP000829447"/>
    </source>
</evidence>
<gene>
    <name evidence="1" type="ORF">PGIGA_G00140060</name>
</gene>
<sequence>MLGHLQTPTDAFQRISATPSADSFDTSSTSSGECYENTAHNTAGLYSENYENLGEIRSDQQPGIPTVHVTEDFLNPTASGESMDPSGGEDSPIYSPVSADVEPFSNDTDDSGDNDDYDDVNYTQTPLL</sequence>
<keyword evidence="2" id="KW-1185">Reference proteome</keyword>
<proteinExistence type="predicted"/>
<dbReference type="Proteomes" id="UP000829447">
    <property type="component" value="Linkage Group LG23"/>
</dbReference>
<reference evidence="1 2" key="1">
    <citation type="journal article" date="2022" name="bioRxiv">
        <title>An ancient truncated duplication of the anti-Mullerian hormone receptor type 2 gene is a potential conserved master sex determinant in the Pangasiidae catfish family.</title>
        <authorList>
            <person name="Wen M."/>
            <person name="Pan Q."/>
            <person name="Jouanno E."/>
            <person name="Montfort J."/>
            <person name="Zahm M."/>
            <person name="Cabau C."/>
            <person name="Klopp C."/>
            <person name="Iampietro C."/>
            <person name="Roques C."/>
            <person name="Bouchez O."/>
            <person name="Castinel A."/>
            <person name="Donnadieu C."/>
            <person name="Parrinello H."/>
            <person name="Poncet C."/>
            <person name="Belmonte E."/>
            <person name="Gautier V."/>
            <person name="Avarre J.-C."/>
            <person name="Dugue R."/>
            <person name="Gustiano R."/>
            <person name="Ha T.T.T."/>
            <person name="Campet M."/>
            <person name="Sriphairoj K."/>
            <person name="Ribolli J."/>
            <person name="de Almeida F.L."/>
            <person name="Desvignes T."/>
            <person name="Postlethwait J.H."/>
            <person name="Bucao C.F."/>
            <person name="Robinson-Rechavi M."/>
            <person name="Bobe J."/>
            <person name="Herpin A."/>
            <person name="Guiguen Y."/>
        </authorList>
    </citation>
    <scope>NUCLEOTIDE SEQUENCE [LARGE SCALE GENOMIC DNA]</scope>
    <source>
        <strain evidence="1">YG-Dec2019</strain>
    </source>
</reference>
<evidence type="ECO:0000313" key="1">
    <source>
        <dbReference type="EMBL" id="MCI4391934.1"/>
    </source>
</evidence>
<name>A0ACC5XL23_PANGG</name>
<protein>
    <submittedName>
        <fullName evidence="1">Uncharacterized protein</fullName>
    </submittedName>
</protein>
<dbReference type="EMBL" id="CM040476">
    <property type="protein sequence ID" value="MCI4391934.1"/>
    <property type="molecule type" value="Genomic_DNA"/>
</dbReference>
<comment type="caution">
    <text evidence="1">The sequence shown here is derived from an EMBL/GenBank/DDBJ whole genome shotgun (WGS) entry which is preliminary data.</text>
</comment>